<feature type="domain" description="Hflx-type G" evidence="9">
    <location>
        <begin position="218"/>
        <end position="389"/>
    </location>
</feature>
<dbReference type="PROSITE" id="PS51705">
    <property type="entry name" value="G_HFLX"/>
    <property type="match status" value="1"/>
</dbReference>
<dbReference type="PRINTS" id="PR00326">
    <property type="entry name" value="GTP1OBG"/>
</dbReference>
<dbReference type="Gene3D" id="3.40.50.300">
    <property type="entry name" value="P-loop containing nucleotide triphosphate hydrolases"/>
    <property type="match status" value="1"/>
</dbReference>
<dbReference type="HOGENOM" id="CLU_019597_1_0_0"/>
<organism evidence="10 11">
    <name type="scientific">Chloroflexus aurantiacus (strain ATCC 29366 / DSM 635 / J-10-fl)</name>
    <dbReference type="NCBI Taxonomy" id="324602"/>
    <lineage>
        <taxon>Bacteria</taxon>
        <taxon>Bacillati</taxon>
        <taxon>Chloroflexota</taxon>
        <taxon>Chloroflexia</taxon>
        <taxon>Chloroflexales</taxon>
        <taxon>Chloroflexineae</taxon>
        <taxon>Chloroflexaceae</taxon>
        <taxon>Chloroflexus</taxon>
    </lineage>
</organism>
<dbReference type="InterPro" id="IPR025121">
    <property type="entry name" value="GTPase_HflX_N"/>
</dbReference>
<dbReference type="PANTHER" id="PTHR10229:SF0">
    <property type="entry name" value="GTP-BINDING PROTEIN 6-RELATED"/>
    <property type="match status" value="1"/>
</dbReference>
<name>A9WDT2_CHLAA</name>
<protein>
    <recommendedName>
        <fullName evidence="6">GTPase HflX</fullName>
    </recommendedName>
    <alternativeName>
        <fullName evidence="6">GTP-binding protein HflX</fullName>
    </alternativeName>
</protein>
<evidence type="ECO:0000256" key="5">
    <source>
        <dbReference type="ARBA" id="ARBA00023134"/>
    </source>
</evidence>
<evidence type="ECO:0000313" key="11">
    <source>
        <dbReference type="Proteomes" id="UP000002008"/>
    </source>
</evidence>
<feature type="binding site" evidence="8">
    <location>
        <position position="251"/>
    </location>
    <ligand>
        <name>Mg(2+)</name>
        <dbReference type="ChEBI" id="CHEBI:18420"/>
    </ligand>
</feature>
<feature type="binding site" evidence="7">
    <location>
        <begin position="224"/>
        <end position="231"/>
    </location>
    <ligand>
        <name>GTP</name>
        <dbReference type="ChEBI" id="CHEBI:37565"/>
    </ligand>
</feature>
<evidence type="ECO:0000256" key="4">
    <source>
        <dbReference type="ARBA" id="ARBA00022842"/>
    </source>
</evidence>
<dbReference type="SUPFAM" id="SSF52540">
    <property type="entry name" value="P-loop containing nucleoside triphosphate hydrolases"/>
    <property type="match status" value="1"/>
</dbReference>
<comment type="subcellular location">
    <subcellularLocation>
        <location evidence="6">Cytoplasm</location>
    </subcellularLocation>
    <text evidence="6">May associate with membranes.</text>
</comment>
<dbReference type="Pfam" id="PF16360">
    <property type="entry name" value="GTP-bdg_M"/>
    <property type="match status" value="1"/>
</dbReference>
<keyword evidence="4 8" id="KW-0460">Magnesium</keyword>
<dbReference type="InterPro" id="IPR016496">
    <property type="entry name" value="GTPase_HflX"/>
</dbReference>
<dbReference type="InterPro" id="IPR042108">
    <property type="entry name" value="GTPase_HflX_N_sf"/>
</dbReference>
<evidence type="ECO:0000256" key="6">
    <source>
        <dbReference type="HAMAP-Rule" id="MF_00900"/>
    </source>
</evidence>
<dbReference type="FunCoup" id="A9WDT2">
    <property type="interactions" value="377"/>
</dbReference>
<keyword evidence="3 6" id="KW-0547">Nucleotide-binding</keyword>
<dbReference type="InterPro" id="IPR032305">
    <property type="entry name" value="GTP-bd_M"/>
</dbReference>
<dbReference type="PANTHER" id="PTHR10229">
    <property type="entry name" value="GTP-BINDING PROTEIN HFLX"/>
    <property type="match status" value="1"/>
</dbReference>
<dbReference type="HAMAP" id="MF_00900">
    <property type="entry name" value="GTPase_HflX"/>
    <property type="match status" value="1"/>
</dbReference>
<dbReference type="PATRIC" id="fig|324602.8.peg.497"/>
<feature type="binding site" evidence="8">
    <location>
        <position position="231"/>
    </location>
    <ligand>
        <name>Mg(2+)</name>
        <dbReference type="ChEBI" id="CHEBI:18420"/>
    </ligand>
</feature>
<comment type="similarity">
    <text evidence="6">Belongs to the TRAFAC class OBG-HflX-like GTPase superfamily. HflX GTPase family.</text>
</comment>
<feature type="binding site" evidence="7">
    <location>
        <begin position="249"/>
        <end position="253"/>
    </location>
    <ligand>
        <name>GTP</name>
        <dbReference type="ChEBI" id="CHEBI:37565"/>
    </ligand>
</feature>
<dbReference type="CDD" id="cd01878">
    <property type="entry name" value="HflX"/>
    <property type="match status" value="1"/>
</dbReference>
<dbReference type="Pfam" id="PF01926">
    <property type="entry name" value="MMR_HSR1"/>
    <property type="match status" value="1"/>
</dbReference>
<dbReference type="GO" id="GO:0043022">
    <property type="term" value="F:ribosome binding"/>
    <property type="evidence" value="ECO:0000318"/>
    <property type="project" value="GO_Central"/>
</dbReference>
<dbReference type="GO" id="GO:0005737">
    <property type="term" value="C:cytoplasm"/>
    <property type="evidence" value="ECO:0000318"/>
    <property type="project" value="GO_Central"/>
</dbReference>
<evidence type="ECO:0000256" key="1">
    <source>
        <dbReference type="ARBA" id="ARBA00022490"/>
    </source>
</evidence>
<dbReference type="Gene3D" id="3.40.50.11060">
    <property type="entry name" value="GTPase HflX, N-terminal domain"/>
    <property type="match status" value="1"/>
</dbReference>
<dbReference type="InParanoid" id="A9WDT2"/>
<feature type="binding site" evidence="7">
    <location>
        <begin position="337"/>
        <end position="340"/>
    </location>
    <ligand>
        <name>GTP</name>
        <dbReference type="ChEBI" id="CHEBI:37565"/>
    </ligand>
</feature>
<dbReference type="InterPro" id="IPR027417">
    <property type="entry name" value="P-loop_NTPase"/>
</dbReference>
<dbReference type="AlphaFoldDB" id="A9WDT2"/>
<dbReference type="InterPro" id="IPR005225">
    <property type="entry name" value="Small_GTP-bd"/>
</dbReference>
<dbReference type="PIRSF" id="PIRSF006809">
    <property type="entry name" value="GTP-binding_hflX_prd"/>
    <property type="match status" value="1"/>
</dbReference>
<keyword evidence="11" id="KW-1185">Reference proteome</keyword>
<evidence type="ECO:0000256" key="7">
    <source>
        <dbReference type="PIRSR" id="PIRSR006809-1"/>
    </source>
</evidence>
<dbReference type="GO" id="GO:0005525">
    <property type="term" value="F:GTP binding"/>
    <property type="evidence" value="ECO:0007669"/>
    <property type="project" value="UniProtKB-UniRule"/>
</dbReference>
<evidence type="ECO:0000259" key="9">
    <source>
        <dbReference type="PROSITE" id="PS51705"/>
    </source>
</evidence>
<dbReference type="RefSeq" id="WP_012256344.1">
    <property type="nucleotide sequence ID" value="NC_010175.1"/>
</dbReference>
<evidence type="ECO:0000256" key="8">
    <source>
        <dbReference type="PIRSR" id="PIRSR006809-2"/>
    </source>
</evidence>
<evidence type="ECO:0000313" key="10">
    <source>
        <dbReference type="EMBL" id="ABY33688.1"/>
    </source>
</evidence>
<feature type="binding site" evidence="7">
    <location>
        <begin position="271"/>
        <end position="274"/>
    </location>
    <ligand>
        <name>GTP</name>
        <dbReference type="ChEBI" id="CHEBI:37565"/>
    </ligand>
</feature>
<dbReference type="InterPro" id="IPR030394">
    <property type="entry name" value="G_HFLX_dom"/>
</dbReference>
<dbReference type="GO" id="GO:0003924">
    <property type="term" value="F:GTPase activity"/>
    <property type="evidence" value="ECO:0007669"/>
    <property type="project" value="UniProtKB-UniRule"/>
</dbReference>
<evidence type="ECO:0000256" key="3">
    <source>
        <dbReference type="ARBA" id="ARBA00022741"/>
    </source>
</evidence>
<dbReference type="FunFam" id="3.40.50.11060:FF:000001">
    <property type="entry name" value="GTPase HflX"/>
    <property type="match status" value="1"/>
</dbReference>
<sequence>MRTHDGKRLYPTAVPRRRALLVGAEIASMRSPWPVEDSLDELALLAQTAELEVVGRIFQRLPEPQPKFFIGPGKVKEVAALREQTQADLIVFDDELSPAQTRNLEEELQTQVIDRTGLILDIFARHARTHEGRLQVELAQYQYLLPRLRRQWTHLERQAGTGGTAAGGVVGLRGPGETQLEIDRRLIERRIAWLKDQLADVHRHRELYRQRRRQTGIPVIALVGYTNAGKSTLLNAMTGADVLAEDKLFATLDPTTRQVLLPGNIVALMTDTVGFIQKLPPQLVAAFRATLEEIEEADLLLHVVDVTHRNAQEHAQTVEQTLRELGVDHKPVLTVLNKIDLLEGATAEDVGQIAAEMGLPTDIVAVSAQRGWGLQTLGERIVAMLAQRMVRVDAYIPYQRNDLVALWRQRGVIEVEEFEGDGAHIVGRLPPALAPQFARFARSSL</sequence>
<dbReference type="eggNOG" id="COG2262">
    <property type="taxonomic scope" value="Bacteria"/>
</dbReference>
<dbReference type="Pfam" id="PF13167">
    <property type="entry name" value="GTP-bdg_N"/>
    <property type="match status" value="1"/>
</dbReference>
<gene>
    <name evidence="6" type="primary">hflX</name>
    <name evidence="10" type="ordered locus">Caur_0438</name>
</gene>
<dbReference type="EMBL" id="CP000909">
    <property type="protein sequence ID" value="ABY33688.1"/>
    <property type="molecule type" value="Genomic_DNA"/>
</dbReference>
<dbReference type="KEGG" id="cau:Caur_0438"/>
<keyword evidence="1 6" id="KW-0963">Cytoplasm</keyword>
<reference evidence="11" key="1">
    <citation type="journal article" date="2011" name="BMC Genomics">
        <title>Complete genome sequence of the filamentous anoxygenic phototrophic bacterium Chloroflexus aurantiacus.</title>
        <authorList>
            <person name="Tang K.H."/>
            <person name="Barry K."/>
            <person name="Chertkov O."/>
            <person name="Dalin E."/>
            <person name="Han C.S."/>
            <person name="Hauser L.J."/>
            <person name="Honchak B.M."/>
            <person name="Karbach L.E."/>
            <person name="Land M.L."/>
            <person name="Lapidus A."/>
            <person name="Larimer F.W."/>
            <person name="Mikhailova N."/>
            <person name="Pitluck S."/>
            <person name="Pierson B.K."/>
            <person name="Blankenship R.E."/>
        </authorList>
    </citation>
    <scope>NUCLEOTIDE SEQUENCE [LARGE SCALE GENOMIC DNA]</scope>
    <source>
        <strain evidence="11">ATCC 29366 / DSM 635 / J-10-fl</strain>
    </source>
</reference>
<dbReference type="Proteomes" id="UP000002008">
    <property type="component" value="Chromosome"/>
</dbReference>
<dbReference type="NCBIfam" id="TIGR03156">
    <property type="entry name" value="GTP_HflX"/>
    <property type="match status" value="1"/>
</dbReference>
<proteinExistence type="inferred from homology"/>
<dbReference type="EnsemblBacteria" id="ABY33688">
    <property type="protein sequence ID" value="ABY33688"/>
    <property type="gene ID" value="Caur_0438"/>
</dbReference>
<comment type="cofactor">
    <cofactor evidence="8">
        <name>Mg(2+)</name>
        <dbReference type="ChEBI" id="CHEBI:18420"/>
    </cofactor>
</comment>
<keyword evidence="5 6" id="KW-0342">GTP-binding</keyword>
<dbReference type="Gene3D" id="6.10.250.2860">
    <property type="match status" value="1"/>
</dbReference>
<comment type="function">
    <text evidence="6">GTPase that associates with the 50S ribosomal subunit and may have a role during protein synthesis or ribosome biogenesis.</text>
</comment>
<keyword evidence="2 8" id="KW-0479">Metal-binding</keyword>
<evidence type="ECO:0000256" key="2">
    <source>
        <dbReference type="ARBA" id="ARBA00022723"/>
    </source>
</evidence>
<dbReference type="NCBIfam" id="TIGR00231">
    <property type="entry name" value="small_GTP"/>
    <property type="match status" value="1"/>
</dbReference>
<dbReference type="InterPro" id="IPR006073">
    <property type="entry name" value="GTP-bd"/>
</dbReference>
<dbReference type="GO" id="GO:0046872">
    <property type="term" value="F:metal ion binding"/>
    <property type="evidence" value="ECO:0007669"/>
    <property type="project" value="UniProtKB-KW"/>
</dbReference>
<feature type="binding site" evidence="7">
    <location>
        <begin position="367"/>
        <end position="369"/>
    </location>
    <ligand>
        <name>GTP</name>
        <dbReference type="ChEBI" id="CHEBI:37565"/>
    </ligand>
</feature>
<dbReference type="FunFam" id="3.40.50.300:FF:000173">
    <property type="entry name" value="GTPase HflX"/>
    <property type="match status" value="1"/>
</dbReference>
<accession>A9WDT2</accession>
<comment type="subunit">
    <text evidence="6">Monomer. Associates with the 50S ribosomal subunit.</text>
</comment>
<dbReference type="STRING" id="324602.Caur_0438"/>